<accession>A0A2S8IY18</accession>
<dbReference type="RefSeq" id="WP_105390440.1">
    <property type="nucleotide sequence ID" value="NZ_PUIQ01000009.1"/>
</dbReference>
<dbReference type="PROSITE" id="PS50893">
    <property type="entry name" value="ABC_TRANSPORTER_2"/>
    <property type="match status" value="2"/>
</dbReference>
<protein>
    <submittedName>
        <fullName evidence="10">Microcin ABC transporter ATP-binding protein</fullName>
    </submittedName>
</protein>
<gene>
    <name evidence="10" type="ORF">C5615_08955</name>
</gene>
<dbReference type="InterPro" id="IPR050388">
    <property type="entry name" value="ABC_Ni/Peptide_Import"/>
</dbReference>
<dbReference type="NCBIfam" id="NF008453">
    <property type="entry name" value="PRK11308.1"/>
    <property type="match status" value="2"/>
</dbReference>
<keyword evidence="5" id="KW-0997">Cell inner membrane</keyword>
<dbReference type="FunFam" id="3.40.50.300:FF:000016">
    <property type="entry name" value="Oligopeptide ABC transporter ATP-binding component"/>
    <property type="match status" value="2"/>
</dbReference>
<organism evidence="10 11">
    <name type="scientific">Burkholderia cepacia</name>
    <name type="common">Pseudomonas cepacia</name>
    <dbReference type="NCBI Taxonomy" id="292"/>
    <lineage>
        <taxon>Bacteria</taxon>
        <taxon>Pseudomonadati</taxon>
        <taxon>Pseudomonadota</taxon>
        <taxon>Betaproteobacteria</taxon>
        <taxon>Burkholderiales</taxon>
        <taxon>Burkholderiaceae</taxon>
        <taxon>Burkholderia</taxon>
        <taxon>Burkholderia cepacia complex</taxon>
    </lineage>
</organism>
<feature type="domain" description="ABC transporter" evidence="9">
    <location>
        <begin position="283"/>
        <end position="534"/>
    </location>
</feature>
<keyword evidence="4" id="KW-1003">Cell membrane</keyword>
<dbReference type="PANTHER" id="PTHR43297:SF2">
    <property type="entry name" value="DIPEPTIDE TRANSPORT ATP-BINDING PROTEIN DPPD"/>
    <property type="match status" value="1"/>
</dbReference>
<dbReference type="Gene3D" id="3.40.50.300">
    <property type="entry name" value="P-loop containing nucleotide triphosphate hydrolases"/>
    <property type="match status" value="2"/>
</dbReference>
<dbReference type="PANTHER" id="PTHR43297">
    <property type="entry name" value="OLIGOPEPTIDE TRANSPORT ATP-BINDING PROTEIN APPD"/>
    <property type="match status" value="1"/>
</dbReference>
<reference evidence="10 11" key="1">
    <citation type="submission" date="2018-02" db="EMBL/GenBank/DDBJ databases">
        <title>Draft genome sequencing of Burkholderia cepacia Y14-15.</title>
        <authorList>
            <person name="Zheng B.-X."/>
        </authorList>
    </citation>
    <scope>NUCLEOTIDE SEQUENCE [LARGE SCALE GENOMIC DNA]</scope>
    <source>
        <strain evidence="10 11">Y14-15</strain>
    </source>
</reference>
<name>A0A2S8IY18_BURCE</name>
<dbReference type="GO" id="GO:0016887">
    <property type="term" value="F:ATP hydrolysis activity"/>
    <property type="evidence" value="ECO:0007669"/>
    <property type="project" value="InterPro"/>
</dbReference>
<evidence type="ECO:0000313" key="11">
    <source>
        <dbReference type="Proteomes" id="UP000238206"/>
    </source>
</evidence>
<dbReference type="NCBIfam" id="NF007739">
    <property type="entry name" value="PRK10419.1"/>
    <property type="match status" value="2"/>
</dbReference>
<dbReference type="PROSITE" id="PS00211">
    <property type="entry name" value="ABC_TRANSPORTER_1"/>
    <property type="match status" value="2"/>
</dbReference>
<dbReference type="CDD" id="cd03257">
    <property type="entry name" value="ABC_NikE_OppD_transporters"/>
    <property type="match status" value="2"/>
</dbReference>
<dbReference type="GO" id="GO:0005886">
    <property type="term" value="C:plasma membrane"/>
    <property type="evidence" value="ECO:0007669"/>
    <property type="project" value="UniProtKB-SubCell"/>
</dbReference>
<dbReference type="Pfam" id="PF00005">
    <property type="entry name" value="ABC_tran"/>
    <property type="match status" value="2"/>
</dbReference>
<evidence type="ECO:0000256" key="3">
    <source>
        <dbReference type="ARBA" id="ARBA00022448"/>
    </source>
</evidence>
<evidence type="ECO:0000256" key="4">
    <source>
        <dbReference type="ARBA" id="ARBA00022475"/>
    </source>
</evidence>
<dbReference type="GO" id="GO:0005524">
    <property type="term" value="F:ATP binding"/>
    <property type="evidence" value="ECO:0007669"/>
    <property type="project" value="UniProtKB-KW"/>
</dbReference>
<evidence type="ECO:0000256" key="2">
    <source>
        <dbReference type="ARBA" id="ARBA00005417"/>
    </source>
</evidence>
<evidence type="ECO:0000256" key="5">
    <source>
        <dbReference type="ARBA" id="ARBA00022519"/>
    </source>
</evidence>
<dbReference type="Pfam" id="PF08352">
    <property type="entry name" value="oligo_HPY"/>
    <property type="match status" value="2"/>
</dbReference>
<evidence type="ECO:0000313" key="10">
    <source>
        <dbReference type="EMBL" id="PQP19579.1"/>
    </source>
</evidence>
<evidence type="ECO:0000256" key="6">
    <source>
        <dbReference type="ARBA" id="ARBA00022741"/>
    </source>
</evidence>
<keyword evidence="7 10" id="KW-0067">ATP-binding</keyword>
<keyword evidence="8" id="KW-0472">Membrane</keyword>
<dbReference type="InterPro" id="IPR017871">
    <property type="entry name" value="ABC_transporter-like_CS"/>
</dbReference>
<dbReference type="GO" id="GO:0055085">
    <property type="term" value="P:transmembrane transport"/>
    <property type="evidence" value="ECO:0007669"/>
    <property type="project" value="UniProtKB-ARBA"/>
</dbReference>
<evidence type="ECO:0000256" key="1">
    <source>
        <dbReference type="ARBA" id="ARBA00004417"/>
    </source>
</evidence>
<sequence>MSETVVSKHDEPLLSLERLHVRFGDTVAVDDVTLAIGRGERVALVGESGSGKSVTALSILRLLSDADVSGAIRFAGQDLAAKSEREMRGLRGSDIAMIFQEPMTALNPLYTIGVQIGETIVLHDGVSAVEARKRAIALLARTGIAEPDKRVDSYPHQLSGGQRQRAMIAMALACRPRLLLADEPTTALDVTIRAQIVDLLLELQREEAEKRGMAILLITHDLNLVRHFADRVAVMEQGRLVESGPVERIFAEPEHPYTQRLLNSRPQRTVAPVMPIAPVVLDARHVSVQFARKRPGFAGWFGTVPVTAVADVSVSVRQGETLGIVGESGSGKSTLAMALLGLQKTAGGEIEFQGRALSTYRGREQTALRSNMQVVFQDPFSSLSPRHTIERIVGEGLELHRPEMTPDARRAKSLAVLREVGLDRTVLHRYPHEFSGGQRQRIAIARALVLEPRILILDEPTSALDVSIQQQVLKLLANLQQKYNLGYVFISHDLEVIGAMAHRVAVMQDGAVVESGDVADIFTRPSHPYTQKLLKAVWKA</sequence>
<dbReference type="Proteomes" id="UP000238206">
    <property type="component" value="Unassembled WGS sequence"/>
</dbReference>
<evidence type="ECO:0000256" key="8">
    <source>
        <dbReference type="ARBA" id="ARBA00023136"/>
    </source>
</evidence>
<comment type="caution">
    <text evidence="10">The sequence shown here is derived from an EMBL/GenBank/DDBJ whole genome shotgun (WGS) entry which is preliminary data.</text>
</comment>
<dbReference type="InterPro" id="IPR027417">
    <property type="entry name" value="P-loop_NTPase"/>
</dbReference>
<dbReference type="InterPro" id="IPR003593">
    <property type="entry name" value="AAA+_ATPase"/>
</dbReference>
<comment type="similarity">
    <text evidence="2">Belongs to the ABC transporter superfamily.</text>
</comment>
<dbReference type="InterPro" id="IPR013563">
    <property type="entry name" value="Oligopep_ABC_C"/>
</dbReference>
<proteinExistence type="inferred from homology"/>
<dbReference type="InterPro" id="IPR003439">
    <property type="entry name" value="ABC_transporter-like_ATP-bd"/>
</dbReference>
<evidence type="ECO:0000256" key="7">
    <source>
        <dbReference type="ARBA" id="ARBA00022840"/>
    </source>
</evidence>
<keyword evidence="3" id="KW-0813">Transport</keyword>
<dbReference type="GO" id="GO:0015833">
    <property type="term" value="P:peptide transport"/>
    <property type="evidence" value="ECO:0007669"/>
    <property type="project" value="InterPro"/>
</dbReference>
<keyword evidence="6" id="KW-0547">Nucleotide-binding</keyword>
<dbReference type="AlphaFoldDB" id="A0A2S8IY18"/>
<comment type="subcellular location">
    <subcellularLocation>
        <location evidence="1">Cell inner membrane</location>
        <topology evidence="1">Peripheral membrane protein</topology>
    </subcellularLocation>
</comment>
<dbReference type="SMART" id="SM00382">
    <property type="entry name" value="AAA"/>
    <property type="match status" value="2"/>
</dbReference>
<evidence type="ECO:0000259" key="9">
    <source>
        <dbReference type="PROSITE" id="PS50893"/>
    </source>
</evidence>
<dbReference type="SUPFAM" id="SSF52540">
    <property type="entry name" value="P-loop containing nucleoside triphosphate hydrolases"/>
    <property type="match status" value="2"/>
</dbReference>
<dbReference type="EMBL" id="PUIQ01000009">
    <property type="protein sequence ID" value="PQP19579.1"/>
    <property type="molecule type" value="Genomic_DNA"/>
</dbReference>
<feature type="domain" description="ABC transporter" evidence="9">
    <location>
        <begin position="14"/>
        <end position="262"/>
    </location>
</feature>